<dbReference type="AlphaFoldDB" id="A0A128FFA5"/>
<dbReference type="Gene3D" id="3.55.40.10">
    <property type="entry name" value="minor pseudopilin epsh domain"/>
    <property type="match status" value="1"/>
</dbReference>
<evidence type="ECO:0000256" key="2">
    <source>
        <dbReference type="ARBA" id="ARBA00021549"/>
    </source>
</evidence>
<keyword evidence="6" id="KW-0812">Transmembrane</keyword>
<evidence type="ECO:0000256" key="5">
    <source>
        <dbReference type="ARBA" id="ARBA00022519"/>
    </source>
</evidence>
<dbReference type="InterPro" id="IPR049875">
    <property type="entry name" value="TypeII_GspH"/>
</dbReference>
<dbReference type="GO" id="GO:0015627">
    <property type="term" value="C:type II protein secretion system complex"/>
    <property type="evidence" value="ECO:0007669"/>
    <property type="project" value="InterPro"/>
</dbReference>
<dbReference type="EMBL" id="FIZX01000007">
    <property type="protein sequence ID" value="CZF84976.1"/>
    <property type="molecule type" value="Genomic_DNA"/>
</dbReference>
<evidence type="ECO:0000256" key="9">
    <source>
        <dbReference type="ARBA" id="ARBA00030775"/>
    </source>
</evidence>
<dbReference type="Proteomes" id="UP000071641">
    <property type="component" value="Unassembled WGS sequence"/>
</dbReference>
<dbReference type="GO" id="GO:0015628">
    <property type="term" value="P:protein secretion by the type II secretion system"/>
    <property type="evidence" value="ECO:0007669"/>
    <property type="project" value="InterPro"/>
</dbReference>
<dbReference type="GO" id="GO:0005886">
    <property type="term" value="C:plasma membrane"/>
    <property type="evidence" value="ECO:0007669"/>
    <property type="project" value="UniProtKB-SubCell"/>
</dbReference>
<dbReference type="InterPro" id="IPR002416">
    <property type="entry name" value="T2SS_protein-GspH"/>
</dbReference>
<evidence type="ECO:0000313" key="11">
    <source>
        <dbReference type="Proteomes" id="UP000071641"/>
    </source>
</evidence>
<evidence type="ECO:0000313" key="10">
    <source>
        <dbReference type="EMBL" id="CZF84976.1"/>
    </source>
</evidence>
<dbReference type="STRING" id="1796497.GCE9029_04736"/>
<keyword evidence="8" id="KW-0472">Membrane</keyword>
<dbReference type="PROSITE" id="PS00409">
    <property type="entry name" value="PROKAR_NTER_METHYL"/>
    <property type="match status" value="1"/>
</dbReference>
<dbReference type="InterPro" id="IPR012902">
    <property type="entry name" value="N_methyl_site"/>
</dbReference>
<accession>A0A128FFA5</accession>
<protein>
    <recommendedName>
        <fullName evidence="2">Type II secretion system protein H</fullName>
    </recommendedName>
    <alternativeName>
        <fullName evidence="9">General secretion pathway protein H</fullName>
    </alternativeName>
</protein>
<name>A0A128FFA5_9GAMM</name>
<evidence type="ECO:0000256" key="1">
    <source>
        <dbReference type="ARBA" id="ARBA00004377"/>
    </source>
</evidence>
<keyword evidence="11" id="KW-1185">Reference proteome</keyword>
<keyword evidence="5" id="KW-0997">Cell inner membrane</keyword>
<reference evidence="11" key="1">
    <citation type="submission" date="2016-02" db="EMBL/GenBank/DDBJ databases">
        <authorList>
            <person name="Rodrigo-Torres Lidia"/>
            <person name="Arahal R.David."/>
        </authorList>
    </citation>
    <scope>NUCLEOTIDE SEQUENCE [LARGE SCALE GENOMIC DNA]</scope>
    <source>
        <strain evidence="11">CECT 9029</strain>
    </source>
</reference>
<dbReference type="Pfam" id="PF07963">
    <property type="entry name" value="N_methyl"/>
    <property type="match status" value="1"/>
</dbReference>
<comment type="subcellular location">
    <subcellularLocation>
        <location evidence="1">Cell inner membrane</location>
        <topology evidence="1">Single-pass membrane protein</topology>
    </subcellularLocation>
</comment>
<evidence type="ECO:0000256" key="8">
    <source>
        <dbReference type="ARBA" id="ARBA00023136"/>
    </source>
</evidence>
<dbReference type="InterPro" id="IPR045584">
    <property type="entry name" value="Pilin-like"/>
</dbReference>
<sequence>MRRGCPSGFTLLEILLVLVLLSISAVIVVPNLPQNKNDDAKEEAQRFFQLIQLWTEQSLLTGQTFGLNVDKDGYQLLRLTRDDWVPAEKERNITSVTLPEGLELDLEVSGFVAEEDRLFDRESLFDEEMFAEEENKPPQPQVVLMGNGEIIPFTLTIVADDKRLWQVKGNDVATFEVKNLNEGKE</sequence>
<dbReference type="PRINTS" id="PR00885">
    <property type="entry name" value="BCTERIALGSPH"/>
</dbReference>
<keyword evidence="3" id="KW-1003">Cell membrane</keyword>
<organism evidence="10 11">
    <name type="scientific">Grimontia celer</name>
    <dbReference type="NCBI Taxonomy" id="1796497"/>
    <lineage>
        <taxon>Bacteria</taxon>
        <taxon>Pseudomonadati</taxon>
        <taxon>Pseudomonadota</taxon>
        <taxon>Gammaproteobacteria</taxon>
        <taxon>Vibrionales</taxon>
        <taxon>Vibrionaceae</taxon>
        <taxon>Grimontia</taxon>
    </lineage>
</organism>
<proteinExistence type="predicted"/>
<evidence type="ECO:0000256" key="6">
    <source>
        <dbReference type="ARBA" id="ARBA00022692"/>
    </source>
</evidence>
<evidence type="ECO:0000256" key="3">
    <source>
        <dbReference type="ARBA" id="ARBA00022475"/>
    </source>
</evidence>
<dbReference type="RefSeq" id="WP_062667460.1">
    <property type="nucleotide sequence ID" value="NZ_FIZX01000007.1"/>
</dbReference>
<dbReference type="NCBIfam" id="TIGR02532">
    <property type="entry name" value="IV_pilin_GFxxxE"/>
    <property type="match status" value="1"/>
</dbReference>
<keyword evidence="4" id="KW-0488">Methylation</keyword>
<dbReference type="SUPFAM" id="SSF54523">
    <property type="entry name" value="Pili subunits"/>
    <property type="match status" value="1"/>
</dbReference>
<dbReference type="NCBIfam" id="TIGR01708">
    <property type="entry name" value="typeII_sec_gspH"/>
    <property type="match status" value="1"/>
</dbReference>
<evidence type="ECO:0000256" key="4">
    <source>
        <dbReference type="ARBA" id="ARBA00022481"/>
    </source>
</evidence>
<gene>
    <name evidence="10" type="primary">epsH_2</name>
    <name evidence="10" type="ORF">GCE9029_04736</name>
</gene>
<evidence type="ECO:0000256" key="7">
    <source>
        <dbReference type="ARBA" id="ARBA00022989"/>
    </source>
</evidence>
<keyword evidence="7" id="KW-1133">Transmembrane helix</keyword>